<organism evidence="11">
    <name type="scientific">Palpitomonas bilix</name>
    <dbReference type="NCBI Taxonomy" id="652834"/>
    <lineage>
        <taxon>Eukaryota</taxon>
        <taxon>Eukaryota incertae sedis</taxon>
    </lineage>
</organism>
<evidence type="ECO:0000313" key="11">
    <source>
        <dbReference type="EMBL" id="CAE0240237.1"/>
    </source>
</evidence>
<gene>
    <name evidence="11" type="ORF">PBIL07802_LOCUS2391</name>
    <name evidence="12" type="ORF">PBIL07802_LOCUS2394</name>
</gene>
<dbReference type="EMBL" id="HBIB01003755">
    <property type="protein sequence ID" value="CAE0240240.1"/>
    <property type="molecule type" value="Transcribed_RNA"/>
</dbReference>
<evidence type="ECO:0000256" key="5">
    <source>
        <dbReference type="ARBA" id="ARBA00022989"/>
    </source>
</evidence>
<proteinExistence type="inferred from homology"/>
<dbReference type="EMBL" id="HBIB01003751">
    <property type="protein sequence ID" value="CAE0240237.1"/>
    <property type="molecule type" value="Transcribed_RNA"/>
</dbReference>
<dbReference type="SUPFAM" id="SSF103506">
    <property type="entry name" value="Mitochondrial carrier"/>
    <property type="match status" value="1"/>
</dbReference>
<evidence type="ECO:0008006" key="13">
    <source>
        <dbReference type="Google" id="ProtNLM"/>
    </source>
</evidence>
<keyword evidence="4 8" id="KW-0812">Transmembrane</keyword>
<keyword evidence="7 8" id="KW-0472">Membrane</keyword>
<dbReference type="PANTHER" id="PTHR45758:SF3">
    <property type="entry name" value="MITOCHONDRIAL SUBSTRATE CARRIER FAMILY PROTEIN E"/>
    <property type="match status" value="1"/>
</dbReference>
<dbReference type="Pfam" id="PF00153">
    <property type="entry name" value="Mito_carr"/>
    <property type="match status" value="3"/>
</dbReference>
<dbReference type="InterPro" id="IPR023395">
    <property type="entry name" value="MCP_dom_sf"/>
</dbReference>
<dbReference type="Gene3D" id="1.50.40.10">
    <property type="entry name" value="Mitochondrial carrier domain"/>
    <property type="match status" value="1"/>
</dbReference>
<feature type="repeat" description="Solcar" evidence="8">
    <location>
        <begin position="161"/>
        <end position="243"/>
    </location>
</feature>
<dbReference type="GO" id="GO:0005381">
    <property type="term" value="F:iron ion transmembrane transporter activity"/>
    <property type="evidence" value="ECO:0007669"/>
    <property type="project" value="UniProtKB-ARBA"/>
</dbReference>
<evidence type="ECO:0000256" key="8">
    <source>
        <dbReference type="PROSITE-ProRule" id="PRU00282"/>
    </source>
</evidence>
<dbReference type="InterPro" id="IPR018108">
    <property type="entry name" value="MCP_transmembrane"/>
</dbReference>
<dbReference type="PANTHER" id="PTHR45758">
    <property type="entry name" value="MITOFERRIN-1-RELATED"/>
    <property type="match status" value="1"/>
</dbReference>
<sequence>MQSGLPRGLGTSTWQVLRATLHTEGLPGLYRGFIGACTISLPAHALYFSGYNALHESLRSTPYFGVGAASLLAGFGAEFISSAFWTPQDVVKQRLQTGKFSSFVANKGETLALLKNIWQQEGIAGFYKGWTASFFVYGPYSSVFFSSHAALQSISQGILEKSPLFDLGIAFCSASIAAIASNPLDVVKTRIQVASTKVNMSSVIRDIYKLHGLSGFFMGVYARVLWVAPGMSISMALYDQWMA</sequence>
<evidence type="ECO:0000256" key="3">
    <source>
        <dbReference type="ARBA" id="ARBA00022448"/>
    </source>
</evidence>
<evidence type="ECO:0000256" key="4">
    <source>
        <dbReference type="ARBA" id="ARBA00022692"/>
    </source>
</evidence>
<feature type="transmembrane region" description="Helical" evidence="10">
    <location>
        <begin position="29"/>
        <end position="51"/>
    </location>
</feature>
<evidence type="ECO:0000256" key="10">
    <source>
        <dbReference type="SAM" id="Phobius"/>
    </source>
</evidence>
<evidence type="ECO:0000256" key="9">
    <source>
        <dbReference type="RuleBase" id="RU000488"/>
    </source>
</evidence>
<feature type="transmembrane region" description="Helical" evidence="10">
    <location>
        <begin position="63"/>
        <end position="85"/>
    </location>
</feature>
<evidence type="ECO:0000256" key="2">
    <source>
        <dbReference type="ARBA" id="ARBA00006375"/>
    </source>
</evidence>
<comment type="similarity">
    <text evidence="2 9">Belongs to the mitochondrial carrier (TC 2.A.29) family.</text>
</comment>
<keyword evidence="3 9" id="KW-0813">Transport</keyword>
<name>A0A7S3CZE7_9EUKA</name>
<keyword evidence="6" id="KW-0496">Mitochondrion</keyword>
<protein>
    <recommendedName>
        <fullName evidence="13">Mitochondrial carrier protein</fullName>
    </recommendedName>
</protein>
<accession>A0A7S3CZE7</accession>
<comment type="subcellular location">
    <subcellularLocation>
        <location evidence="1">Mitochondrion membrane</location>
        <topology evidence="1">Multi-pass membrane protein</topology>
    </subcellularLocation>
</comment>
<keyword evidence="5 10" id="KW-1133">Transmembrane helix</keyword>
<evidence type="ECO:0000256" key="7">
    <source>
        <dbReference type="ARBA" id="ARBA00023136"/>
    </source>
</evidence>
<evidence type="ECO:0000256" key="6">
    <source>
        <dbReference type="ARBA" id="ARBA00023128"/>
    </source>
</evidence>
<evidence type="ECO:0000313" key="12">
    <source>
        <dbReference type="EMBL" id="CAE0240240.1"/>
    </source>
</evidence>
<feature type="repeat" description="Solcar" evidence="8">
    <location>
        <begin position="65"/>
        <end position="154"/>
    </location>
</feature>
<dbReference type="AlphaFoldDB" id="A0A7S3CZE7"/>
<dbReference type="PROSITE" id="PS50920">
    <property type="entry name" value="SOLCAR"/>
    <property type="match status" value="2"/>
</dbReference>
<reference evidence="11" key="1">
    <citation type="submission" date="2021-01" db="EMBL/GenBank/DDBJ databases">
        <authorList>
            <person name="Corre E."/>
            <person name="Pelletier E."/>
            <person name="Niang G."/>
            <person name="Scheremetjew M."/>
            <person name="Finn R."/>
            <person name="Kale V."/>
            <person name="Holt S."/>
            <person name="Cochrane G."/>
            <person name="Meng A."/>
            <person name="Brown T."/>
            <person name="Cohen L."/>
        </authorList>
    </citation>
    <scope>NUCLEOTIDE SEQUENCE</scope>
    <source>
        <strain evidence="11">NIES-2562</strain>
    </source>
</reference>
<evidence type="ECO:0000256" key="1">
    <source>
        <dbReference type="ARBA" id="ARBA00004225"/>
    </source>
</evidence>
<dbReference type="GO" id="GO:0031966">
    <property type="term" value="C:mitochondrial membrane"/>
    <property type="evidence" value="ECO:0007669"/>
    <property type="project" value="UniProtKB-SubCell"/>
</dbReference>